<evidence type="ECO:0000313" key="10">
    <source>
        <dbReference type="Proteomes" id="UP000722050"/>
    </source>
</evidence>
<dbReference type="InterPro" id="IPR029063">
    <property type="entry name" value="SAM-dependent_MTases_sf"/>
</dbReference>
<evidence type="ECO:0000256" key="7">
    <source>
        <dbReference type="ARBA" id="ARBA00047942"/>
    </source>
</evidence>
<evidence type="ECO:0000259" key="8">
    <source>
        <dbReference type="Pfam" id="PF07669"/>
    </source>
</evidence>
<dbReference type="EC" id="2.1.1.72" evidence="1"/>
<evidence type="ECO:0000256" key="4">
    <source>
        <dbReference type="ARBA" id="ARBA00022691"/>
    </source>
</evidence>
<evidence type="ECO:0000313" key="9">
    <source>
        <dbReference type="EMBL" id="MBF1353043.1"/>
    </source>
</evidence>
<dbReference type="GO" id="GO:0009307">
    <property type="term" value="P:DNA restriction-modification system"/>
    <property type="evidence" value="ECO:0007669"/>
    <property type="project" value="UniProtKB-KW"/>
</dbReference>
<dbReference type="InterPro" id="IPR050953">
    <property type="entry name" value="N4_N6_ade-DNA_methylase"/>
</dbReference>
<name>A0A930EFK2_9FIRM</name>
<evidence type="ECO:0000256" key="1">
    <source>
        <dbReference type="ARBA" id="ARBA00011900"/>
    </source>
</evidence>
<evidence type="ECO:0000256" key="2">
    <source>
        <dbReference type="ARBA" id="ARBA00022603"/>
    </source>
</evidence>
<feature type="domain" description="Type II methyltransferase M.TaqI-like" evidence="8">
    <location>
        <begin position="90"/>
        <end position="262"/>
    </location>
</feature>
<proteinExistence type="predicted"/>
<dbReference type="PROSITE" id="PS00092">
    <property type="entry name" value="N6_MTASE"/>
    <property type="match status" value="1"/>
</dbReference>
<keyword evidence="6" id="KW-0238">DNA-binding</keyword>
<feature type="non-terminal residue" evidence="9">
    <location>
        <position position="332"/>
    </location>
</feature>
<dbReference type="Proteomes" id="UP000722050">
    <property type="component" value="Unassembled WGS sequence"/>
</dbReference>
<accession>A0A930EFK2</accession>
<keyword evidence="5" id="KW-0680">Restriction system</keyword>
<dbReference type="GO" id="GO:0003677">
    <property type="term" value="F:DNA binding"/>
    <property type="evidence" value="ECO:0007669"/>
    <property type="project" value="UniProtKB-KW"/>
</dbReference>
<sequence length="332" mass="37850">MSELYDKTYNPDVLSCLANLSNDEVFTPPEVANQMLDMLPKEIWSDPNATFLDPACKSGVFLREIAKRLIKGLEDEFPDLDERLEHIFKKQLHGVAITELTSLLSRRSTYCSKYPSSRYSVVEFDSAEGNIRFKRCEHTWKNKRCIYCGASQGELDRDESHESYAYELIHISDPKEMLPMKFDVIIGNPPYQLNDGGNGASATPIYQYFVQQAKKLHPRFLTMIIPSRYFAGGKGLNQFREEMLTDNHLTKMVDFINAKDCFPQNSVGGGVNYFLWERDRESDCEITTVLGGTQTTAIRSLSEFPVFVRHNQAVSVIHKIEKMVSVSLSDIV</sequence>
<evidence type="ECO:0000256" key="6">
    <source>
        <dbReference type="ARBA" id="ARBA00023125"/>
    </source>
</evidence>
<gene>
    <name evidence="9" type="ORF">HXM71_08050</name>
</gene>
<dbReference type="InterPro" id="IPR002052">
    <property type="entry name" value="DNA_methylase_N6_adenine_CS"/>
</dbReference>
<evidence type="ECO:0000256" key="5">
    <source>
        <dbReference type="ARBA" id="ARBA00022747"/>
    </source>
</evidence>
<comment type="catalytic activity">
    <reaction evidence="7">
        <text>a 2'-deoxyadenosine in DNA + S-adenosyl-L-methionine = an N(6)-methyl-2'-deoxyadenosine in DNA + S-adenosyl-L-homocysteine + H(+)</text>
        <dbReference type="Rhea" id="RHEA:15197"/>
        <dbReference type="Rhea" id="RHEA-COMP:12418"/>
        <dbReference type="Rhea" id="RHEA-COMP:12419"/>
        <dbReference type="ChEBI" id="CHEBI:15378"/>
        <dbReference type="ChEBI" id="CHEBI:57856"/>
        <dbReference type="ChEBI" id="CHEBI:59789"/>
        <dbReference type="ChEBI" id="CHEBI:90615"/>
        <dbReference type="ChEBI" id="CHEBI:90616"/>
        <dbReference type="EC" id="2.1.1.72"/>
    </reaction>
</comment>
<dbReference type="PANTHER" id="PTHR33841">
    <property type="entry name" value="DNA METHYLTRANSFERASE YEEA-RELATED"/>
    <property type="match status" value="1"/>
</dbReference>
<dbReference type="GO" id="GO:0032259">
    <property type="term" value="P:methylation"/>
    <property type="evidence" value="ECO:0007669"/>
    <property type="project" value="UniProtKB-KW"/>
</dbReference>
<keyword evidence="3" id="KW-0808">Transferase</keyword>
<comment type="caution">
    <text evidence="9">The sequence shown here is derived from an EMBL/GenBank/DDBJ whole genome shotgun (WGS) entry which is preliminary data.</text>
</comment>
<dbReference type="SUPFAM" id="SSF53335">
    <property type="entry name" value="S-adenosyl-L-methionine-dependent methyltransferases"/>
    <property type="match status" value="1"/>
</dbReference>
<protein>
    <recommendedName>
        <fullName evidence="1">site-specific DNA-methyltransferase (adenine-specific)</fullName>
        <ecNumber evidence="1">2.1.1.72</ecNumber>
    </recommendedName>
</protein>
<organism evidence="9 10">
    <name type="scientific">Mogibacterium diversum</name>
    <dbReference type="NCBI Taxonomy" id="114527"/>
    <lineage>
        <taxon>Bacteria</taxon>
        <taxon>Bacillati</taxon>
        <taxon>Bacillota</taxon>
        <taxon>Clostridia</taxon>
        <taxon>Peptostreptococcales</taxon>
        <taxon>Anaerovoracaceae</taxon>
        <taxon>Mogibacterium</taxon>
    </lineage>
</organism>
<dbReference type="PRINTS" id="PR00507">
    <property type="entry name" value="N12N6MTFRASE"/>
</dbReference>
<keyword evidence="2 9" id="KW-0489">Methyltransferase</keyword>
<dbReference type="AlphaFoldDB" id="A0A930EFK2"/>
<dbReference type="Gene3D" id="3.40.50.150">
    <property type="entry name" value="Vaccinia Virus protein VP39"/>
    <property type="match status" value="1"/>
</dbReference>
<dbReference type="PANTHER" id="PTHR33841:SF6">
    <property type="entry name" value="TYPE II METHYLTRANSFERASE M.HINDII"/>
    <property type="match status" value="1"/>
</dbReference>
<dbReference type="InterPro" id="IPR011639">
    <property type="entry name" value="MethylTrfase_TaqI-like_dom"/>
</dbReference>
<reference evidence="9" key="1">
    <citation type="submission" date="2020-04" db="EMBL/GenBank/DDBJ databases">
        <title>Deep metagenomics examines the oral microbiome during advanced dental caries in children, revealing novel taxa and co-occurrences with host molecules.</title>
        <authorList>
            <person name="Baker J.L."/>
            <person name="Morton J.T."/>
            <person name="Dinis M."/>
            <person name="Alvarez R."/>
            <person name="Tran N.C."/>
            <person name="Knight R."/>
            <person name="Edlund A."/>
        </authorList>
    </citation>
    <scope>NUCLEOTIDE SEQUENCE</scope>
    <source>
        <strain evidence="9">JCVI_24_bin.8</strain>
    </source>
</reference>
<dbReference type="GO" id="GO:0009007">
    <property type="term" value="F:site-specific DNA-methyltransferase (adenine-specific) activity"/>
    <property type="evidence" value="ECO:0007669"/>
    <property type="project" value="UniProtKB-EC"/>
</dbReference>
<dbReference type="EMBL" id="JABZQH010000395">
    <property type="protein sequence ID" value="MBF1353043.1"/>
    <property type="molecule type" value="Genomic_DNA"/>
</dbReference>
<evidence type="ECO:0000256" key="3">
    <source>
        <dbReference type="ARBA" id="ARBA00022679"/>
    </source>
</evidence>
<keyword evidence="4" id="KW-0949">S-adenosyl-L-methionine</keyword>
<dbReference type="Pfam" id="PF07669">
    <property type="entry name" value="Eco57I"/>
    <property type="match status" value="1"/>
</dbReference>